<dbReference type="GO" id="GO:0006935">
    <property type="term" value="P:chemotaxis"/>
    <property type="evidence" value="ECO:0007669"/>
    <property type="project" value="UniProtKB-KW"/>
</dbReference>
<evidence type="ECO:0000259" key="4">
    <source>
        <dbReference type="PROSITE" id="PS50111"/>
    </source>
</evidence>
<dbReference type="Gene3D" id="3.30.450.20">
    <property type="entry name" value="PAS domain"/>
    <property type="match status" value="1"/>
</dbReference>
<dbReference type="AlphaFoldDB" id="A0AA44CEF6"/>
<dbReference type="RefSeq" id="WP_110800713.1">
    <property type="nucleotide sequence ID" value="NZ_JAANCM010000012.1"/>
</dbReference>
<dbReference type="GO" id="GO:0007165">
    <property type="term" value="P:signal transduction"/>
    <property type="evidence" value="ECO:0007669"/>
    <property type="project" value="UniProtKB-KW"/>
</dbReference>
<dbReference type="Gene3D" id="1.10.287.950">
    <property type="entry name" value="Methyl-accepting chemotaxis protein"/>
    <property type="match status" value="1"/>
</dbReference>
<dbReference type="Proteomes" id="UP001155840">
    <property type="component" value="Unassembled WGS sequence"/>
</dbReference>
<keyword evidence="1" id="KW-0145">Chemotaxis</keyword>
<evidence type="ECO:0000256" key="1">
    <source>
        <dbReference type="ARBA" id="ARBA00022500"/>
    </source>
</evidence>
<dbReference type="InterPro" id="IPR004090">
    <property type="entry name" value="Chemotax_Me-accpt_rcpt"/>
</dbReference>
<organism evidence="5 6">
    <name type="scientific">Ferranicluibacter rubi</name>
    <dbReference type="NCBI Taxonomy" id="2715133"/>
    <lineage>
        <taxon>Bacteria</taxon>
        <taxon>Pseudomonadati</taxon>
        <taxon>Pseudomonadota</taxon>
        <taxon>Alphaproteobacteria</taxon>
        <taxon>Hyphomicrobiales</taxon>
        <taxon>Rhizobiaceae</taxon>
        <taxon>Ferranicluibacter</taxon>
    </lineage>
</organism>
<protein>
    <submittedName>
        <fullName evidence="5">Chemotaxis protein</fullName>
    </submittedName>
</protein>
<evidence type="ECO:0000256" key="3">
    <source>
        <dbReference type="PROSITE-ProRule" id="PRU00284"/>
    </source>
</evidence>
<reference evidence="5" key="1">
    <citation type="submission" date="2020-03" db="EMBL/GenBank/DDBJ databases">
        <title>Ferranicluibacter endophyticum gen. nov., sp. nov., a new genus isolated from Rubus ulmifolius Schott. stem.</title>
        <authorList>
            <person name="Roca-Couso R."/>
            <person name="Flores-Felix J.D."/>
            <person name="Igual J.M."/>
            <person name="Rivas R."/>
        </authorList>
    </citation>
    <scope>NUCLEOTIDE SEQUENCE</scope>
    <source>
        <strain evidence="5">CRRU44</strain>
    </source>
</reference>
<evidence type="ECO:0000313" key="6">
    <source>
        <dbReference type="Proteomes" id="UP001155840"/>
    </source>
</evidence>
<dbReference type="GO" id="GO:0016020">
    <property type="term" value="C:membrane"/>
    <property type="evidence" value="ECO:0007669"/>
    <property type="project" value="InterPro"/>
</dbReference>
<dbReference type="Pfam" id="PF00015">
    <property type="entry name" value="MCPsignal"/>
    <property type="match status" value="1"/>
</dbReference>
<evidence type="ECO:0000256" key="2">
    <source>
        <dbReference type="ARBA" id="ARBA00029447"/>
    </source>
</evidence>
<dbReference type="PANTHER" id="PTHR43531:SF11">
    <property type="entry name" value="METHYL-ACCEPTING CHEMOTAXIS PROTEIN 3"/>
    <property type="match status" value="1"/>
</dbReference>
<keyword evidence="3" id="KW-0807">Transducer</keyword>
<dbReference type="InterPro" id="IPR051310">
    <property type="entry name" value="MCP_chemotaxis"/>
</dbReference>
<gene>
    <name evidence="5" type="ORF">G8E10_20605</name>
</gene>
<dbReference type="GO" id="GO:0004888">
    <property type="term" value="F:transmembrane signaling receptor activity"/>
    <property type="evidence" value="ECO:0007669"/>
    <property type="project" value="InterPro"/>
</dbReference>
<dbReference type="PANTHER" id="PTHR43531">
    <property type="entry name" value="PROTEIN ICFG"/>
    <property type="match status" value="1"/>
</dbReference>
<name>A0AA44CEF6_9HYPH</name>
<keyword evidence="6" id="KW-1185">Reference proteome</keyword>
<evidence type="ECO:0000313" key="5">
    <source>
        <dbReference type="EMBL" id="NHT78107.1"/>
    </source>
</evidence>
<dbReference type="EMBL" id="JAANCM010000012">
    <property type="protein sequence ID" value="NHT78107.1"/>
    <property type="molecule type" value="Genomic_DNA"/>
</dbReference>
<dbReference type="PRINTS" id="PR00260">
    <property type="entry name" value="CHEMTRNSDUCR"/>
</dbReference>
<feature type="domain" description="Methyl-accepting transducer" evidence="4">
    <location>
        <begin position="38"/>
        <end position="90"/>
    </location>
</feature>
<dbReference type="PROSITE" id="PS50111">
    <property type="entry name" value="CHEMOTAXIS_TRANSDUC_2"/>
    <property type="match status" value="1"/>
</dbReference>
<comment type="similarity">
    <text evidence="2">Belongs to the methyl-accepting chemotaxis (MCP) protein family.</text>
</comment>
<dbReference type="SUPFAM" id="SSF58104">
    <property type="entry name" value="Methyl-accepting chemotaxis protein (MCP) signaling domain"/>
    <property type="match status" value="1"/>
</dbReference>
<sequence>MMEAERTDAPAVRATPRAMRAVTERIGNDLESFRRENDDIVRHIRLLGINASIEAARAGDIGKGFAVVANEVQRLAGASAAIAAKFQQEVLERVNLGRSLSDALVHEMEGVRLVDLAQTLIQLIVRNLFERTADVRWWATDTALWEALENPDRDRQAFAAKRLGVINRFYTVYLDLVMVDKTGRAVASANPNFQKTIMGRDLSGEPWVKAAMKTGSGDDYIVDVVKPSPLHGNADALVYATGIRQGGVSTAPLVGALGVYFDWANQGQSIVHKEANIAPADVDRTTVLLLDGQGMVIAASRPALVYTSFVLTPPDGMKRGSYYMSDGTLVAFAPTLGYEDYDGLGWCGVVIQRPEREADIRQRLSL</sequence>
<accession>A0AA44CEF6</accession>
<comment type="caution">
    <text evidence="5">The sequence shown here is derived from an EMBL/GenBank/DDBJ whole genome shotgun (WGS) entry which is preliminary data.</text>
</comment>
<proteinExistence type="inferred from homology"/>
<dbReference type="InterPro" id="IPR004089">
    <property type="entry name" value="MCPsignal_dom"/>
</dbReference>